<evidence type="ECO:0000313" key="3">
    <source>
        <dbReference type="Proteomes" id="UP000241462"/>
    </source>
</evidence>
<accession>A0A2T3A4H1</accession>
<keyword evidence="3" id="KW-1185">Reference proteome</keyword>
<evidence type="ECO:0000256" key="1">
    <source>
        <dbReference type="SAM" id="Phobius"/>
    </source>
</evidence>
<evidence type="ECO:0000313" key="2">
    <source>
        <dbReference type="EMBL" id="PSR82686.1"/>
    </source>
</evidence>
<dbReference type="Proteomes" id="UP000241462">
    <property type="component" value="Unassembled WGS sequence"/>
</dbReference>
<dbReference type="AlphaFoldDB" id="A0A2T3A4H1"/>
<dbReference type="InParanoid" id="A0A2T3A4H1"/>
<reference evidence="2 3" key="1">
    <citation type="journal article" date="2018" name="Mycol. Prog.">
        <title>Coniella lustricola, a new species from submerged detritus.</title>
        <authorList>
            <person name="Raudabaugh D.B."/>
            <person name="Iturriaga T."/>
            <person name="Carver A."/>
            <person name="Mondo S."/>
            <person name="Pangilinan J."/>
            <person name="Lipzen A."/>
            <person name="He G."/>
            <person name="Amirebrahimi M."/>
            <person name="Grigoriev I.V."/>
            <person name="Miller A.N."/>
        </authorList>
    </citation>
    <scope>NUCLEOTIDE SEQUENCE [LARGE SCALE GENOMIC DNA]</scope>
    <source>
        <strain evidence="2 3">B22-T-1</strain>
    </source>
</reference>
<protein>
    <submittedName>
        <fullName evidence="2">Uncharacterized protein</fullName>
    </submittedName>
</protein>
<gene>
    <name evidence="2" type="ORF">BD289DRAFT_437088</name>
</gene>
<keyword evidence="1" id="KW-0472">Membrane</keyword>
<keyword evidence="1" id="KW-1133">Transmembrane helix</keyword>
<dbReference type="EMBL" id="KZ678473">
    <property type="protein sequence ID" value="PSR82686.1"/>
    <property type="molecule type" value="Genomic_DNA"/>
</dbReference>
<sequence>MYLCVTQARPAWMLSSVIFLSLPSLFKRLAALSRVERRLLPNHIVCALQRTEQVAREMQERKRTKKDKKTKR</sequence>
<feature type="transmembrane region" description="Helical" evidence="1">
    <location>
        <begin position="12"/>
        <end position="30"/>
    </location>
</feature>
<keyword evidence="1" id="KW-0812">Transmembrane</keyword>
<name>A0A2T3A4H1_9PEZI</name>
<organism evidence="2 3">
    <name type="scientific">Coniella lustricola</name>
    <dbReference type="NCBI Taxonomy" id="2025994"/>
    <lineage>
        <taxon>Eukaryota</taxon>
        <taxon>Fungi</taxon>
        <taxon>Dikarya</taxon>
        <taxon>Ascomycota</taxon>
        <taxon>Pezizomycotina</taxon>
        <taxon>Sordariomycetes</taxon>
        <taxon>Sordariomycetidae</taxon>
        <taxon>Diaporthales</taxon>
        <taxon>Schizoparmaceae</taxon>
        <taxon>Coniella</taxon>
    </lineage>
</organism>
<proteinExistence type="predicted"/>